<dbReference type="AlphaFoldDB" id="A0A971CYF5"/>
<evidence type="ECO:0000259" key="1">
    <source>
        <dbReference type="Pfam" id="PF02464"/>
    </source>
</evidence>
<evidence type="ECO:0000313" key="3">
    <source>
        <dbReference type="Proteomes" id="UP000767327"/>
    </source>
</evidence>
<reference evidence="2" key="2">
    <citation type="submission" date="2020-01" db="EMBL/GenBank/DDBJ databases">
        <authorList>
            <person name="Campanaro S."/>
        </authorList>
    </citation>
    <scope>NUCLEOTIDE SEQUENCE</scope>
    <source>
        <strain evidence="2">AS01afH2WH_6</strain>
    </source>
</reference>
<dbReference type="RefSeq" id="WP_273172803.1">
    <property type="nucleotide sequence ID" value="NZ_JAAXZR010000009.1"/>
</dbReference>
<protein>
    <submittedName>
        <fullName evidence="2">CinA family protein</fullName>
    </submittedName>
</protein>
<name>A0A971CYF5_9BIFI</name>
<comment type="caution">
    <text evidence="2">The sequence shown here is derived from an EMBL/GenBank/DDBJ whole genome shotgun (WGS) entry which is preliminary data.</text>
</comment>
<evidence type="ECO:0000313" key="2">
    <source>
        <dbReference type="EMBL" id="NLT79141.1"/>
    </source>
</evidence>
<organism evidence="2 3">
    <name type="scientific">Bifidobacterium crudilactis</name>
    <dbReference type="NCBI Taxonomy" id="327277"/>
    <lineage>
        <taxon>Bacteria</taxon>
        <taxon>Bacillati</taxon>
        <taxon>Actinomycetota</taxon>
        <taxon>Actinomycetes</taxon>
        <taxon>Bifidobacteriales</taxon>
        <taxon>Bifidobacteriaceae</taxon>
        <taxon>Bifidobacterium</taxon>
    </lineage>
</organism>
<sequence length="189" mass="19444">MPRVSHEGGGNDASKDTDEVASRILRFCDGRHLAIAAAESLTGGLLADAFVRVPGASSVFLGSVVTYDIRAKATILGVDRELLSTQGAVNPEVARQMSLGAGVLYTGAAQGRSLVTLSTTGVAGPGPDGTHPQGEVYIAVAVPDNAPASPSTNRPGVHVRHLQLDGSRQQIRESTVLAVLELAARLLGS</sequence>
<dbReference type="Pfam" id="PF02464">
    <property type="entry name" value="CinA"/>
    <property type="match status" value="1"/>
</dbReference>
<dbReference type="SUPFAM" id="SSF142433">
    <property type="entry name" value="CinA-like"/>
    <property type="match status" value="1"/>
</dbReference>
<dbReference type="Gene3D" id="3.90.950.20">
    <property type="entry name" value="CinA-like"/>
    <property type="match status" value="1"/>
</dbReference>
<dbReference type="InterPro" id="IPR008136">
    <property type="entry name" value="CinA_C"/>
</dbReference>
<dbReference type="Proteomes" id="UP000767327">
    <property type="component" value="Unassembled WGS sequence"/>
</dbReference>
<proteinExistence type="predicted"/>
<feature type="domain" description="CinA C-terminal" evidence="1">
    <location>
        <begin position="19"/>
        <end position="186"/>
    </location>
</feature>
<gene>
    <name evidence="2" type="ORF">GXW98_02495</name>
</gene>
<dbReference type="EMBL" id="JAAXZR010000009">
    <property type="protein sequence ID" value="NLT79141.1"/>
    <property type="molecule type" value="Genomic_DNA"/>
</dbReference>
<reference evidence="2" key="1">
    <citation type="journal article" date="2020" name="Biotechnol. Biofuels">
        <title>New insights from the biogas microbiome by comprehensive genome-resolved metagenomics of nearly 1600 species originating from multiple anaerobic digesters.</title>
        <authorList>
            <person name="Campanaro S."/>
            <person name="Treu L."/>
            <person name="Rodriguez-R L.M."/>
            <person name="Kovalovszki A."/>
            <person name="Ziels R.M."/>
            <person name="Maus I."/>
            <person name="Zhu X."/>
            <person name="Kougias P.G."/>
            <person name="Basile A."/>
            <person name="Luo G."/>
            <person name="Schluter A."/>
            <person name="Konstantinidis K.T."/>
            <person name="Angelidaki I."/>
        </authorList>
    </citation>
    <scope>NUCLEOTIDE SEQUENCE</scope>
    <source>
        <strain evidence="2">AS01afH2WH_6</strain>
    </source>
</reference>
<accession>A0A971CYF5</accession>
<dbReference type="InterPro" id="IPR036653">
    <property type="entry name" value="CinA-like_C"/>
</dbReference>
<dbReference type="NCBIfam" id="TIGR00199">
    <property type="entry name" value="PncC_domain"/>
    <property type="match status" value="1"/>
</dbReference>